<reference evidence="1" key="1">
    <citation type="submission" date="2020-11" db="EMBL/GenBank/DDBJ databases">
        <authorList>
            <person name="Tran Van P."/>
        </authorList>
    </citation>
    <scope>NUCLEOTIDE SEQUENCE</scope>
</reference>
<sequence>MPPPPYENDLDPPLFHSNCLTLNLKAEVHIPLGRVVKWWSTFYRRVSPRPESKDHRTVLQLADRARLTLNIPEAELKQFYLSQLPATHEQFGLSVNSTILPYVLPSEFLPYCRTNSPVSSTILPYKLPSEFHHIAGLGRLYLEEVYPHLYGGRVENHSGKTTLSTSDQDSNLDLLVIGSIVYHERSTLDQAATEASL</sequence>
<protein>
    <submittedName>
        <fullName evidence="1">Uncharacterized protein</fullName>
    </submittedName>
</protein>
<name>A0A7R9F4J9_9NEOP</name>
<evidence type="ECO:0000313" key="1">
    <source>
        <dbReference type="EMBL" id="CAD7445722.1"/>
    </source>
</evidence>
<dbReference type="AlphaFoldDB" id="A0A7R9F4J9"/>
<gene>
    <name evidence="1" type="ORF">TBIB3V08_LOCUS8070</name>
</gene>
<organism evidence="1">
    <name type="scientific">Timema bartmani</name>
    <dbReference type="NCBI Taxonomy" id="61472"/>
    <lineage>
        <taxon>Eukaryota</taxon>
        <taxon>Metazoa</taxon>
        <taxon>Ecdysozoa</taxon>
        <taxon>Arthropoda</taxon>
        <taxon>Hexapoda</taxon>
        <taxon>Insecta</taxon>
        <taxon>Pterygota</taxon>
        <taxon>Neoptera</taxon>
        <taxon>Polyneoptera</taxon>
        <taxon>Phasmatodea</taxon>
        <taxon>Timematodea</taxon>
        <taxon>Timematoidea</taxon>
        <taxon>Timematidae</taxon>
        <taxon>Timema</taxon>
    </lineage>
</organism>
<dbReference type="EMBL" id="OD567482">
    <property type="protein sequence ID" value="CAD7445722.1"/>
    <property type="molecule type" value="Genomic_DNA"/>
</dbReference>
<proteinExistence type="predicted"/>
<accession>A0A7R9F4J9</accession>